<keyword evidence="1" id="KW-0732">Signal</keyword>
<protein>
    <recommendedName>
        <fullName evidence="4">Outer membrane protein beta-barrel domain-containing protein</fullName>
    </recommendedName>
</protein>
<evidence type="ECO:0000313" key="3">
    <source>
        <dbReference type="Proteomes" id="UP000198432"/>
    </source>
</evidence>
<accession>A0A239LA87</accession>
<sequence>MKKLLLFSFCFLVLWQARAGFLVPPVTASPGDTILIKIPVVQSERPMAVGLSIGTQGAGLEGQIPLMRQWQFRLGATVLPFSVSKDYYAFPSRATVVDMDANFAKAHFFVDWEPFAEKGTFLEKFAVSGGLAYFLTAKTKARVRLRDPYYYGDIEFSPEDAGELLVKSDWKGFAPYAGIGLNRLRLRGAMSLDLGLGAFYMPSPSVSITGTKMLEENAQNEAQLKKNLDDHFRLMPALQFSLNYNLRKNEK</sequence>
<dbReference type="Proteomes" id="UP000198432">
    <property type="component" value="Unassembled WGS sequence"/>
</dbReference>
<evidence type="ECO:0000313" key="2">
    <source>
        <dbReference type="EMBL" id="SNT26454.1"/>
    </source>
</evidence>
<feature type="signal peptide" evidence="1">
    <location>
        <begin position="1"/>
        <end position="19"/>
    </location>
</feature>
<dbReference type="EMBL" id="FZOQ01000037">
    <property type="protein sequence ID" value="SNT26454.1"/>
    <property type="molecule type" value="Genomic_DNA"/>
</dbReference>
<evidence type="ECO:0008006" key="4">
    <source>
        <dbReference type="Google" id="ProtNLM"/>
    </source>
</evidence>
<dbReference type="OrthoDB" id="597504at2"/>
<gene>
    <name evidence="2" type="ORF">SAMN06296052_13712</name>
</gene>
<organism evidence="2 3">
    <name type="scientific">Pontibacter ummariensis</name>
    <dbReference type="NCBI Taxonomy" id="1610492"/>
    <lineage>
        <taxon>Bacteria</taxon>
        <taxon>Pseudomonadati</taxon>
        <taxon>Bacteroidota</taxon>
        <taxon>Cytophagia</taxon>
        <taxon>Cytophagales</taxon>
        <taxon>Hymenobacteraceae</taxon>
        <taxon>Pontibacter</taxon>
    </lineage>
</organism>
<name>A0A239LA87_9BACT</name>
<dbReference type="Gene3D" id="2.40.160.170">
    <property type="match status" value="1"/>
</dbReference>
<keyword evidence="3" id="KW-1185">Reference proteome</keyword>
<evidence type="ECO:0000256" key="1">
    <source>
        <dbReference type="SAM" id="SignalP"/>
    </source>
</evidence>
<proteinExistence type="predicted"/>
<reference evidence="3" key="1">
    <citation type="submission" date="2017-06" db="EMBL/GenBank/DDBJ databases">
        <authorList>
            <person name="Varghese N."/>
            <person name="Submissions S."/>
        </authorList>
    </citation>
    <scope>NUCLEOTIDE SEQUENCE [LARGE SCALE GENOMIC DNA]</scope>
    <source>
        <strain evidence="3">NKM1</strain>
    </source>
</reference>
<feature type="chain" id="PRO_5012241168" description="Outer membrane protein beta-barrel domain-containing protein" evidence="1">
    <location>
        <begin position="20"/>
        <end position="251"/>
    </location>
</feature>
<dbReference type="AlphaFoldDB" id="A0A239LA87"/>
<dbReference type="RefSeq" id="WP_106219227.1">
    <property type="nucleotide sequence ID" value="NZ_FZOQ01000037.1"/>
</dbReference>